<evidence type="ECO:0000313" key="1">
    <source>
        <dbReference type="EMBL" id="ORZ10052.1"/>
    </source>
</evidence>
<gene>
    <name evidence="1" type="ORF">BCR41DRAFT_372647</name>
</gene>
<protein>
    <submittedName>
        <fullName evidence="1">Uncharacterized protein</fullName>
    </submittedName>
</protein>
<reference evidence="1 2" key="1">
    <citation type="submission" date="2016-07" db="EMBL/GenBank/DDBJ databases">
        <title>Pervasive Adenine N6-methylation of Active Genes in Fungi.</title>
        <authorList>
            <consortium name="DOE Joint Genome Institute"/>
            <person name="Mondo S.J."/>
            <person name="Dannebaum R.O."/>
            <person name="Kuo R.C."/>
            <person name="Labutti K."/>
            <person name="Haridas S."/>
            <person name="Kuo A."/>
            <person name="Salamov A."/>
            <person name="Ahrendt S.R."/>
            <person name="Lipzen A."/>
            <person name="Sullivan W."/>
            <person name="Andreopoulos W.B."/>
            <person name="Clum A."/>
            <person name="Lindquist E."/>
            <person name="Daum C."/>
            <person name="Ramamoorthy G.K."/>
            <person name="Gryganskyi A."/>
            <person name="Culley D."/>
            <person name="Magnuson J.K."/>
            <person name="James T.Y."/>
            <person name="O'Malley M.A."/>
            <person name="Stajich J.E."/>
            <person name="Spatafora J.W."/>
            <person name="Visel A."/>
            <person name="Grigoriev I.V."/>
        </authorList>
    </citation>
    <scope>NUCLEOTIDE SEQUENCE [LARGE SCALE GENOMIC DNA]</scope>
    <source>
        <strain evidence="1 2">NRRL 3116</strain>
    </source>
</reference>
<dbReference type="AlphaFoldDB" id="A0A1Y2GKF9"/>
<organism evidence="1 2">
    <name type="scientific">Lobosporangium transversale</name>
    <dbReference type="NCBI Taxonomy" id="64571"/>
    <lineage>
        <taxon>Eukaryota</taxon>
        <taxon>Fungi</taxon>
        <taxon>Fungi incertae sedis</taxon>
        <taxon>Mucoromycota</taxon>
        <taxon>Mortierellomycotina</taxon>
        <taxon>Mortierellomycetes</taxon>
        <taxon>Mortierellales</taxon>
        <taxon>Mortierellaceae</taxon>
        <taxon>Lobosporangium</taxon>
    </lineage>
</organism>
<keyword evidence="2" id="KW-1185">Reference proteome</keyword>
<dbReference type="Proteomes" id="UP000193648">
    <property type="component" value="Unassembled WGS sequence"/>
</dbReference>
<accession>A0A1Y2GKF9</accession>
<dbReference type="InParanoid" id="A0A1Y2GKF9"/>
<sequence length="139" mass="15458">MAPDVVTRGNSTLAMFKRLMPTIESLIIDATTGPNQADSANYDRLWTLRLNSKEMRQVDELIGVLELINEFDLAVELIIITDGYLVATTFHPSFNTLWFLEDQAGAKKSKKKLRKSTIRSATGLQSGVRSIHTFAGTGR</sequence>
<dbReference type="GeneID" id="33568548"/>
<name>A0A1Y2GKF9_9FUNG</name>
<dbReference type="EMBL" id="MCFF01000032">
    <property type="protein sequence ID" value="ORZ10052.1"/>
    <property type="molecule type" value="Genomic_DNA"/>
</dbReference>
<comment type="caution">
    <text evidence="1">The sequence shown here is derived from an EMBL/GenBank/DDBJ whole genome shotgun (WGS) entry which is preliminary data.</text>
</comment>
<proteinExistence type="predicted"/>
<dbReference type="RefSeq" id="XP_021879142.1">
    <property type="nucleotide sequence ID" value="XM_022026705.1"/>
</dbReference>
<evidence type="ECO:0000313" key="2">
    <source>
        <dbReference type="Proteomes" id="UP000193648"/>
    </source>
</evidence>